<organism evidence="2 5">
    <name type="scientific">Allgaiera indica</name>
    <dbReference type="NCBI Taxonomy" id="765699"/>
    <lineage>
        <taxon>Bacteria</taxon>
        <taxon>Pseudomonadati</taxon>
        <taxon>Pseudomonadota</taxon>
        <taxon>Alphaproteobacteria</taxon>
        <taxon>Rhodobacterales</taxon>
        <taxon>Paracoccaceae</taxon>
        <taxon>Allgaiera</taxon>
    </lineage>
</organism>
<name>A0AAN4UPG5_9RHOB</name>
<dbReference type="EMBL" id="BNAB01000002">
    <property type="protein sequence ID" value="GHD99794.1"/>
    <property type="molecule type" value="Genomic_DNA"/>
</dbReference>
<feature type="compositionally biased region" description="Acidic residues" evidence="1">
    <location>
        <begin position="36"/>
        <end position="51"/>
    </location>
</feature>
<dbReference type="EMBL" id="FNOB01000002">
    <property type="protein sequence ID" value="SDW18041.1"/>
    <property type="molecule type" value="Genomic_DNA"/>
</dbReference>
<accession>A0AAN4UPG5</accession>
<evidence type="ECO:0000313" key="4">
    <source>
        <dbReference type="Proteomes" id="UP000199541"/>
    </source>
</evidence>
<evidence type="ECO:0000313" key="5">
    <source>
        <dbReference type="Proteomes" id="UP000634647"/>
    </source>
</evidence>
<reference evidence="2" key="1">
    <citation type="journal article" date="2014" name="Int. J. Syst. Evol. Microbiol.">
        <title>Complete genome sequence of Corynebacterium casei LMG S-19264T (=DSM 44701T), isolated from a smear-ripened cheese.</title>
        <authorList>
            <consortium name="US DOE Joint Genome Institute (JGI-PGF)"/>
            <person name="Walter F."/>
            <person name="Albersmeier A."/>
            <person name="Kalinowski J."/>
            <person name="Ruckert C."/>
        </authorList>
    </citation>
    <scope>NUCLEOTIDE SEQUENCE</scope>
    <source>
        <strain evidence="2">CGMCC 1.10859</strain>
    </source>
</reference>
<dbReference type="Proteomes" id="UP000634647">
    <property type="component" value="Unassembled WGS sequence"/>
</dbReference>
<proteinExistence type="predicted"/>
<protein>
    <submittedName>
        <fullName evidence="2">Uncharacterized protein</fullName>
    </submittedName>
</protein>
<evidence type="ECO:0000256" key="1">
    <source>
        <dbReference type="SAM" id="MobiDB-lite"/>
    </source>
</evidence>
<reference evidence="2" key="3">
    <citation type="submission" date="2023-06" db="EMBL/GenBank/DDBJ databases">
        <authorList>
            <person name="Sun Q."/>
            <person name="Zhou Y."/>
        </authorList>
    </citation>
    <scope>NUCLEOTIDE SEQUENCE</scope>
    <source>
        <strain evidence="2">CGMCC 1.10859</strain>
    </source>
</reference>
<dbReference type="AlphaFoldDB" id="A0AAN4UPG5"/>
<gene>
    <name evidence="2" type="ORF">GCM10008024_08740</name>
    <name evidence="3" type="ORF">SAMN05444006_1022</name>
</gene>
<dbReference type="Proteomes" id="UP000199541">
    <property type="component" value="Unassembled WGS sequence"/>
</dbReference>
<feature type="region of interest" description="Disordered" evidence="1">
    <location>
        <begin position="1"/>
        <end position="51"/>
    </location>
</feature>
<evidence type="ECO:0000313" key="3">
    <source>
        <dbReference type="EMBL" id="SDW18041.1"/>
    </source>
</evidence>
<comment type="caution">
    <text evidence="2">The sequence shown here is derived from an EMBL/GenBank/DDBJ whole genome shotgun (WGS) entry which is preliminary data.</text>
</comment>
<dbReference type="RefSeq" id="WP_160169160.1">
    <property type="nucleotide sequence ID" value="NZ_BNAB01000002.1"/>
</dbReference>
<sequence length="51" mass="6198">MTNPRKPNEREIERERERREQFIEDPGGSVWHVDDFPAEDDQPETDDEERN</sequence>
<evidence type="ECO:0000313" key="2">
    <source>
        <dbReference type="EMBL" id="GHD99794.1"/>
    </source>
</evidence>
<feature type="compositionally biased region" description="Basic and acidic residues" evidence="1">
    <location>
        <begin position="1"/>
        <end position="22"/>
    </location>
</feature>
<reference evidence="3 4" key="2">
    <citation type="submission" date="2016-10" db="EMBL/GenBank/DDBJ databases">
        <authorList>
            <person name="Varghese N."/>
            <person name="Submissions S."/>
        </authorList>
    </citation>
    <scope>NUCLEOTIDE SEQUENCE [LARGE SCALE GENOMIC DNA]</scope>
    <source>
        <strain evidence="3 4">DSM 24802</strain>
    </source>
</reference>
<keyword evidence="4" id="KW-1185">Reference proteome</keyword>